<protein>
    <submittedName>
        <fullName evidence="2">DUF2383 domain-containing protein</fullName>
    </submittedName>
</protein>
<sequence>MIENTLKELNTQLEGVIMGENAISNLKDKAQDYRLIDLLDNTLCTVQKNKDVIVKEIEELGGTPTHNEGVWGKVLEVFNNIKEMTIDTDKEILEKAIKGTEMGFKAILDFLIEEENLHDHFKKELINVSDEYTKNIKQMQEYLISLT</sequence>
<dbReference type="Gene3D" id="1.20.1260.10">
    <property type="match status" value="1"/>
</dbReference>
<proteinExistence type="predicted"/>
<dbReference type="Proteomes" id="UP000640335">
    <property type="component" value="Unassembled WGS sequence"/>
</dbReference>
<accession>A0ABR8PZY4</accession>
<organism evidence="2 3">
    <name type="scientific">Clostridium gallinarum</name>
    <dbReference type="NCBI Taxonomy" id="2762246"/>
    <lineage>
        <taxon>Bacteria</taxon>
        <taxon>Bacillati</taxon>
        <taxon>Bacillota</taxon>
        <taxon>Clostridia</taxon>
        <taxon>Eubacteriales</taxon>
        <taxon>Clostridiaceae</taxon>
        <taxon>Clostridium</taxon>
    </lineage>
</organism>
<dbReference type="EMBL" id="JACSQZ010000003">
    <property type="protein sequence ID" value="MBD7913741.1"/>
    <property type="molecule type" value="Genomic_DNA"/>
</dbReference>
<name>A0ABR8PZY4_9CLOT</name>
<evidence type="ECO:0000259" key="1">
    <source>
        <dbReference type="Pfam" id="PF09537"/>
    </source>
</evidence>
<evidence type="ECO:0000313" key="2">
    <source>
        <dbReference type="EMBL" id="MBD7913741.1"/>
    </source>
</evidence>
<dbReference type="InterPro" id="IPR012347">
    <property type="entry name" value="Ferritin-like"/>
</dbReference>
<keyword evidence="3" id="KW-1185">Reference proteome</keyword>
<dbReference type="InterPro" id="IPR019052">
    <property type="entry name" value="DUF2383"/>
</dbReference>
<gene>
    <name evidence="2" type="ORF">H9660_01125</name>
</gene>
<evidence type="ECO:0000313" key="3">
    <source>
        <dbReference type="Proteomes" id="UP000640335"/>
    </source>
</evidence>
<dbReference type="Pfam" id="PF09537">
    <property type="entry name" value="DUF2383"/>
    <property type="match status" value="1"/>
</dbReference>
<reference evidence="2 3" key="1">
    <citation type="submission" date="2020-08" db="EMBL/GenBank/DDBJ databases">
        <title>A Genomic Blueprint of the Chicken Gut Microbiome.</title>
        <authorList>
            <person name="Gilroy R."/>
            <person name="Ravi A."/>
            <person name="Getino M."/>
            <person name="Pursley I."/>
            <person name="Horton D.L."/>
            <person name="Alikhan N.-F."/>
            <person name="Baker D."/>
            <person name="Gharbi K."/>
            <person name="Hall N."/>
            <person name="Watson M."/>
            <person name="Adriaenssens E.M."/>
            <person name="Foster-Nyarko E."/>
            <person name="Jarju S."/>
            <person name="Secka A."/>
            <person name="Antonio M."/>
            <person name="Oren A."/>
            <person name="Chaudhuri R."/>
            <person name="La Ragione R.M."/>
            <person name="Hildebrand F."/>
            <person name="Pallen M.J."/>
        </authorList>
    </citation>
    <scope>NUCLEOTIDE SEQUENCE [LARGE SCALE GENOMIC DNA]</scope>
    <source>
        <strain evidence="2 3">Sa3CUN1</strain>
    </source>
</reference>
<comment type="caution">
    <text evidence="2">The sequence shown here is derived from an EMBL/GenBank/DDBJ whole genome shotgun (WGS) entry which is preliminary data.</text>
</comment>
<feature type="domain" description="DUF2383" evidence="1">
    <location>
        <begin position="5"/>
        <end position="111"/>
    </location>
</feature>
<dbReference type="RefSeq" id="WP_191747691.1">
    <property type="nucleotide sequence ID" value="NZ_JACSQZ010000003.1"/>
</dbReference>